<organism evidence="1 2">
    <name type="scientific">Trichothecium roseum</name>
    <dbReference type="NCBI Taxonomy" id="47278"/>
    <lineage>
        <taxon>Eukaryota</taxon>
        <taxon>Fungi</taxon>
        <taxon>Dikarya</taxon>
        <taxon>Ascomycota</taxon>
        <taxon>Pezizomycotina</taxon>
        <taxon>Sordariomycetes</taxon>
        <taxon>Hypocreomycetidae</taxon>
        <taxon>Hypocreales</taxon>
        <taxon>Hypocreales incertae sedis</taxon>
        <taxon>Trichothecium</taxon>
    </lineage>
</organism>
<evidence type="ECO:0000313" key="2">
    <source>
        <dbReference type="Proteomes" id="UP001163324"/>
    </source>
</evidence>
<sequence length="569" mass="64411">MATTDASTEASSRPAQSNKPNDAVLRNTLRYTISAREYAALHKYVLSRSRALRRAAPSPTAVDKALQPRDSGSGKKGSGSSNSGGTDDYNARAVRHSLRVFAVTWFGMKGWEAISRRLRQREKSGAGSSSAPKKPFYRSNALRLSLSLSTILLLYRWLFRFLARLRAQLLIPSAEPFRQRNPRTSAALTSAYAPAVGASFAGLALGIYPTQQLRVSVAIYAMFRALEFGWNVCESEGLVWGSTKAGRKRERPWWFGSWMLQPFAFGQLFHAAIFDRDCIPKMYGDFVFGHSTAYLHSRPSDWPQHLKWPQVNQIIDSLAEMARLKWPFYISPTLFPRKEAVLPPSLTSIAPLTSRAHPLITSLSCATLHPADPSCLRTYITFWINTFPPLTRLLLLVYSALTIVPRFKALYHSPLSILHRVITTALRMSTFVTGAVSTAWASICFFQQYLPRHVLATQRFFLGGFFAGLWAWFERRQGRGFFLSSARSSIDSLWKVGVKRRWWRAMRGGDVWIFVLALMVTGVVYEKDARAVREAQWRKGISWVRGEGFHDWSMDDDDNDEVDEIKKDE</sequence>
<keyword evidence="2" id="KW-1185">Reference proteome</keyword>
<dbReference type="EMBL" id="CM047943">
    <property type="protein sequence ID" value="KAI9900463.1"/>
    <property type="molecule type" value="Genomic_DNA"/>
</dbReference>
<reference evidence="1" key="1">
    <citation type="submission" date="2022-10" db="EMBL/GenBank/DDBJ databases">
        <title>Complete Genome of Trichothecium roseum strain YXFP-22015, a Plant Pathogen Isolated from Citrus.</title>
        <authorList>
            <person name="Wang Y."/>
            <person name="Zhu L."/>
        </authorList>
    </citation>
    <scope>NUCLEOTIDE SEQUENCE</scope>
    <source>
        <strain evidence="1">YXFP-22015</strain>
    </source>
</reference>
<proteinExistence type="predicted"/>
<evidence type="ECO:0000313" key="1">
    <source>
        <dbReference type="EMBL" id="KAI9900463.1"/>
    </source>
</evidence>
<accession>A0ACC0V3R8</accession>
<name>A0ACC0V3R8_9HYPO</name>
<protein>
    <submittedName>
        <fullName evidence="1">Uncharacterized protein</fullName>
    </submittedName>
</protein>
<dbReference type="Proteomes" id="UP001163324">
    <property type="component" value="Chromosome 4"/>
</dbReference>
<comment type="caution">
    <text evidence="1">The sequence shown here is derived from an EMBL/GenBank/DDBJ whole genome shotgun (WGS) entry which is preliminary data.</text>
</comment>
<gene>
    <name evidence="1" type="ORF">N3K66_004725</name>
</gene>